<organism evidence="2 3">
    <name type="scientific">Stentor coeruleus</name>
    <dbReference type="NCBI Taxonomy" id="5963"/>
    <lineage>
        <taxon>Eukaryota</taxon>
        <taxon>Sar</taxon>
        <taxon>Alveolata</taxon>
        <taxon>Ciliophora</taxon>
        <taxon>Postciliodesmatophora</taxon>
        <taxon>Heterotrichea</taxon>
        <taxon>Heterotrichida</taxon>
        <taxon>Stentoridae</taxon>
        <taxon>Stentor</taxon>
    </lineage>
</organism>
<keyword evidence="1" id="KW-0648">Protein biosynthesis</keyword>
<gene>
    <name evidence="2" type="ORF">SteCoe_12730</name>
</gene>
<dbReference type="PANTHER" id="PTHR11960">
    <property type="entry name" value="EUKARYOTIC TRANSLATION INITIATION FACTOR 4E RELATED"/>
    <property type="match status" value="1"/>
</dbReference>
<evidence type="ECO:0000256" key="1">
    <source>
        <dbReference type="RuleBase" id="RU004374"/>
    </source>
</evidence>
<dbReference type="InterPro" id="IPR001040">
    <property type="entry name" value="TIF_eIF_4E"/>
</dbReference>
<keyword evidence="1" id="KW-0694">RNA-binding</keyword>
<reference evidence="2 3" key="1">
    <citation type="submission" date="2016-11" db="EMBL/GenBank/DDBJ databases">
        <title>The macronuclear genome of Stentor coeruleus: a giant cell with tiny introns.</title>
        <authorList>
            <person name="Slabodnick M."/>
            <person name="Ruby J.G."/>
            <person name="Reiff S.B."/>
            <person name="Swart E.C."/>
            <person name="Gosai S."/>
            <person name="Prabakaran S."/>
            <person name="Witkowska E."/>
            <person name="Larue G.E."/>
            <person name="Fisher S."/>
            <person name="Freeman R.M."/>
            <person name="Gunawardena J."/>
            <person name="Chu W."/>
            <person name="Stover N.A."/>
            <person name="Gregory B.D."/>
            <person name="Nowacki M."/>
            <person name="Derisi J."/>
            <person name="Roy S.W."/>
            <person name="Marshall W.F."/>
            <person name="Sood P."/>
        </authorList>
    </citation>
    <scope>NUCLEOTIDE SEQUENCE [LARGE SCALE GENOMIC DNA]</scope>
    <source>
        <strain evidence="2">WM001</strain>
    </source>
</reference>
<comment type="similarity">
    <text evidence="1">Belongs to the eukaryotic initiation factor 4E family.</text>
</comment>
<dbReference type="GO" id="GO:0000340">
    <property type="term" value="F:RNA 7-methylguanosine cap binding"/>
    <property type="evidence" value="ECO:0007669"/>
    <property type="project" value="TreeGrafter"/>
</dbReference>
<dbReference type="Gene3D" id="3.30.760.10">
    <property type="entry name" value="RNA Cap, Translation Initiation Factor Eif4e"/>
    <property type="match status" value="1"/>
</dbReference>
<name>A0A1R2CA55_9CILI</name>
<sequence>MSSELPSSWIIWYSSLSKRNDNLEYDYNYEDDLLCLCELRTLQQFFNAFSYIKKPSEMQRNESMSCFRKGNKPTWESCPSGGSWTLKVSKKDLLKVDLYWDCLILECIRGGFSQDIDGIMISVKQYEVNLQVWMHEAAAAHLKVAGEIKQALKVETLDMFLKYHKDSLKDMSSVRNSVRIIC</sequence>
<proteinExistence type="inferred from homology"/>
<evidence type="ECO:0000313" key="2">
    <source>
        <dbReference type="EMBL" id="OMJ85887.1"/>
    </source>
</evidence>
<protein>
    <submittedName>
        <fullName evidence="2">Uncharacterized protein</fullName>
    </submittedName>
</protein>
<dbReference type="SUPFAM" id="SSF55418">
    <property type="entry name" value="eIF4e-like"/>
    <property type="match status" value="1"/>
</dbReference>
<keyword evidence="1" id="KW-0396">Initiation factor</keyword>
<dbReference type="EMBL" id="MPUH01000223">
    <property type="protein sequence ID" value="OMJ85887.1"/>
    <property type="molecule type" value="Genomic_DNA"/>
</dbReference>
<evidence type="ECO:0000313" key="3">
    <source>
        <dbReference type="Proteomes" id="UP000187209"/>
    </source>
</evidence>
<dbReference type="OrthoDB" id="590761at2759"/>
<dbReference type="GO" id="GO:0016281">
    <property type="term" value="C:eukaryotic translation initiation factor 4F complex"/>
    <property type="evidence" value="ECO:0007669"/>
    <property type="project" value="TreeGrafter"/>
</dbReference>
<dbReference type="Pfam" id="PF01652">
    <property type="entry name" value="IF4E"/>
    <property type="match status" value="1"/>
</dbReference>
<accession>A0A1R2CA55</accession>
<dbReference type="GO" id="GO:0003743">
    <property type="term" value="F:translation initiation factor activity"/>
    <property type="evidence" value="ECO:0007669"/>
    <property type="project" value="UniProtKB-KW"/>
</dbReference>
<comment type="caution">
    <text evidence="2">The sequence shown here is derived from an EMBL/GenBank/DDBJ whole genome shotgun (WGS) entry which is preliminary data.</text>
</comment>
<dbReference type="AlphaFoldDB" id="A0A1R2CA55"/>
<keyword evidence="3" id="KW-1185">Reference proteome</keyword>
<dbReference type="Proteomes" id="UP000187209">
    <property type="component" value="Unassembled WGS sequence"/>
</dbReference>
<dbReference type="InterPro" id="IPR023398">
    <property type="entry name" value="TIF_eIF4e-like"/>
</dbReference>